<sequence length="242" mass="26288">MSALDAVCLGSVGKFAGLSCSASDLSPGSRLLATVEVNSTRFGGVICFGSKDGQMKPVSFNSRWSRMTVLKRTCDHAKLCSPLAAADGLLSGSIFGVPKQSTPNTDTFEVEEKVRDYELDQYGVVNNAIYAHYCQHARHELCEAIGMSADAVARTGAALALSDLNLKFVAPLRSGDRYVVTAKLVSSSAARLNFEQFIYKLPNREVILEAKATVVCLDKNYKPTRIPAEFKSKLVMYCRNQA</sequence>
<dbReference type="Pfam" id="PF13279">
    <property type="entry name" value="4HBT_2"/>
    <property type="match status" value="1"/>
</dbReference>
<dbReference type="GO" id="GO:0016297">
    <property type="term" value="F:fatty acyl-[ACP] hydrolase activity"/>
    <property type="evidence" value="ECO:0000318"/>
    <property type="project" value="GO_Central"/>
</dbReference>
<evidence type="ECO:0000313" key="3">
    <source>
        <dbReference type="EMBL" id="PTQ31966.1"/>
    </source>
</evidence>
<evidence type="ECO:0000256" key="2">
    <source>
        <dbReference type="ARBA" id="ARBA00022801"/>
    </source>
</evidence>
<dbReference type="CDD" id="cd00586">
    <property type="entry name" value="4HBT"/>
    <property type="match status" value="1"/>
</dbReference>
<accession>A0A2R6WDN5</accession>
<organism evidence="3 4">
    <name type="scientific">Marchantia polymorpha</name>
    <name type="common">Common liverwort</name>
    <name type="synonym">Marchantia aquatica</name>
    <dbReference type="NCBI Taxonomy" id="3197"/>
    <lineage>
        <taxon>Eukaryota</taxon>
        <taxon>Viridiplantae</taxon>
        <taxon>Streptophyta</taxon>
        <taxon>Embryophyta</taxon>
        <taxon>Marchantiophyta</taxon>
        <taxon>Marchantiopsida</taxon>
        <taxon>Marchantiidae</taxon>
        <taxon>Marchantiales</taxon>
        <taxon>Marchantiaceae</taxon>
        <taxon>Marchantia</taxon>
    </lineage>
</organism>
<dbReference type="InterPro" id="IPR050563">
    <property type="entry name" value="4-hydroxybenzoyl-CoA_TE"/>
</dbReference>
<dbReference type="InterPro" id="IPR029069">
    <property type="entry name" value="HotDog_dom_sf"/>
</dbReference>
<evidence type="ECO:0000313" key="4">
    <source>
        <dbReference type="Proteomes" id="UP000244005"/>
    </source>
</evidence>
<dbReference type="SUPFAM" id="SSF54637">
    <property type="entry name" value="Thioesterase/thiol ester dehydrase-isomerase"/>
    <property type="match status" value="1"/>
</dbReference>
<reference evidence="4" key="1">
    <citation type="journal article" date="2017" name="Cell">
        <title>Insights into land plant evolution garnered from the Marchantia polymorpha genome.</title>
        <authorList>
            <person name="Bowman J.L."/>
            <person name="Kohchi T."/>
            <person name="Yamato K.T."/>
            <person name="Jenkins J."/>
            <person name="Shu S."/>
            <person name="Ishizaki K."/>
            <person name="Yamaoka S."/>
            <person name="Nishihama R."/>
            <person name="Nakamura Y."/>
            <person name="Berger F."/>
            <person name="Adam C."/>
            <person name="Aki S.S."/>
            <person name="Althoff F."/>
            <person name="Araki T."/>
            <person name="Arteaga-Vazquez M.A."/>
            <person name="Balasubrmanian S."/>
            <person name="Barry K."/>
            <person name="Bauer D."/>
            <person name="Boehm C.R."/>
            <person name="Briginshaw L."/>
            <person name="Caballero-Perez J."/>
            <person name="Catarino B."/>
            <person name="Chen F."/>
            <person name="Chiyoda S."/>
            <person name="Chovatia M."/>
            <person name="Davies K.M."/>
            <person name="Delmans M."/>
            <person name="Demura T."/>
            <person name="Dierschke T."/>
            <person name="Dolan L."/>
            <person name="Dorantes-Acosta A.E."/>
            <person name="Eklund D.M."/>
            <person name="Florent S.N."/>
            <person name="Flores-Sandoval E."/>
            <person name="Fujiyama A."/>
            <person name="Fukuzawa H."/>
            <person name="Galik B."/>
            <person name="Grimanelli D."/>
            <person name="Grimwood J."/>
            <person name="Grossniklaus U."/>
            <person name="Hamada T."/>
            <person name="Haseloff J."/>
            <person name="Hetherington A.J."/>
            <person name="Higo A."/>
            <person name="Hirakawa Y."/>
            <person name="Hundley H.N."/>
            <person name="Ikeda Y."/>
            <person name="Inoue K."/>
            <person name="Inoue S.I."/>
            <person name="Ishida S."/>
            <person name="Jia Q."/>
            <person name="Kakita M."/>
            <person name="Kanazawa T."/>
            <person name="Kawai Y."/>
            <person name="Kawashima T."/>
            <person name="Kennedy M."/>
            <person name="Kinose K."/>
            <person name="Kinoshita T."/>
            <person name="Kohara Y."/>
            <person name="Koide E."/>
            <person name="Komatsu K."/>
            <person name="Kopischke S."/>
            <person name="Kubo M."/>
            <person name="Kyozuka J."/>
            <person name="Lagercrantz U."/>
            <person name="Lin S.S."/>
            <person name="Lindquist E."/>
            <person name="Lipzen A.M."/>
            <person name="Lu C.W."/>
            <person name="De Luna E."/>
            <person name="Martienssen R.A."/>
            <person name="Minamino N."/>
            <person name="Mizutani M."/>
            <person name="Mizutani M."/>
            <person name="Mochizuki N."/>
            <person name="Monte I."/>
            <person name="Mosher R."/>
            <person name="Nagasaki H."/>
            <person name="Nakagami H."/>
            <person name="Naramoto S."/>
            <person name="Nishitani K."/>
            <person name="Ohtani M."/>
            <person name="Okamoto T."/>
            <person name="Okumura M."/>
            <person name="Phillips J."/>
            <person name="Pollak B."/>
            <person name="Reinders A."/>
            <person name="Rovekamp M."/>
            <person name="Sano R."/>
            <person name="Sawa S."/>
            <person name="Schmid M.W."/>
            <person name="Shirakawa M."/>
            <person name="Solano R."/>
            <person name="Spunde A."/>
            <person name="Suetsugu N."/>
            <person name="Sugano S."/>
            <person name="Sugiyama A."/>
            <person name="Sun R."/>
            <person name="Suzuki Y."/>
            <person name="Takenaka M."/>
            <person name="Takezawa D."/>
            <person name="Tomogane H."/>
            <person name="Tsuzuki M."/>
            <person name="Ueda T."/>
            <person name="Umeda M."/>
            <person name="Ward J.M."/>
            <person name="Watanabe Y."/>
            <person name="Yazaki K."/>
            <person name="Yokoyama R."/>
            <person name="Yoshitake Y."/>
            <person name="Yotsui I."/>
            <person name="Zachgo S."/>
            <person name="Schmutz J."/>
        </authorList>
    </citation>
    <scope>NUCLEOTIDE SEQUENCE [LARGE SCALE GENOMIC DNA]</scope>
    <source>
        <strain evidence="4">Tak-1</strain>
    </source>
</reference>
<dbReference type="PANTHER" id="PTHR31793">
    <property type="entry name" value="4-HYDROXYBENZOYL-COA THIOESTERASE FAMILY MEMBER"/>
    <property type="match status" value="1"/>
</dbReference>
<dbReference type="Proteomes" id="UP000244005">
    <property type="component" value="Unassembled WGS sequence"/>
</dbReference>
<gene>
    <name evidence="3" type="ORF">MARPO_0104s0006</name>
</gene>
<dbReference type="OrthoDB" id="588330at2759"/>
<dbReference type="PANTHER" id="PTHR31793:SF27">
    <property type="entry name" value="NOVEL THIOESTERASE SUPERFAMILY DOMAIN AND SAPOSIN A-TYPE DOMAIN CONTAINING PROTEIN (0610012H03RIK)"/>
    <property type="match status" value="1"/>
</dbReference>
<keyword evidence="4" id="KW-1185">Reference proteome</keyword>
<dbReference type="Gramene" id="Mp6g00600.1">
    <property type="protein sequence ID" value="Mp6g00600.1.cds"/>
    <property type="gene ID" value="Mp6g00600"/>
</dbReference>
<dbReference type="GO" id="GO:0009507">
    <property type="term" value="C:chloroplast"/>
    <property type="evidence" value="ECO:0000318"/>
    <property type="project" value="GO_Central"/>
</dbReference>
<keyword evidence="2" id="KW-0378">Hydrolase</keyword>
<comment type="similarity">
    <text evidence="1">Belongs to the 4-hydroxybenzoyl-CoA thioesterase family.</text>
</comment>
<dbReference type="Gene3D" id="3.10.129.10">
    <property type="entry name" value="Hotdog Thioesterase"/>
    <property type="match status" value="1"/>
</dbReference>
<name>A0A2R6WDN5_MARPO</name>
<protein>
    <submittedName>
        <fullName evidence="3">Uncharacterized protein</fullName>
    </submittedName>
</protein>
<proteinExistence type="inferred from homology"/>
<dbReference type="EMBL" id="KZ772776">
    <property type="protein sequence ID" value="PTQ31966.1"/>
    <property type="molecule type" value="Genomic_DNA"/>
</dbReference>
<dbReference type="AlphaFoldDB" id="A0A2R6WDN5"/>
<evidence type="ECO:0000256" key="1">
    <source>
        <dbReference type="ARBA" id="ARBA00005953"/>
    </source>
</evidence>